<dbReference type="EMBL" id="JAVRRG010000216">
    <property type="protein sequence ID" value="KAK5077531.1"/>
    <property type="molecule type" value="Genomic_DNA"/>
</dbReference>
<protein>
    <submittedName>
        <fullName evidence="1">Uncharacterized protein</fullName>
    </submittedName>
</protein>
<evidence type="ECO:0000313" key="2">
    <source>
        <dbReference type="Proteomes" id="UP001345013"/>
    </source>
</evidence>
<proteinExistence type="predicted"/>
<reference evidence="1 2" key="1">
    <citation type="submission" date="2023-08" db="EMBL/GenBank/DDBJ databases">
        <title>Black Yeasts Isolated from many extreme environments.</title>
        <authorList>
            <person name="Coleine C."/>
            <person name="Stajich J.E."/>
            <person name="Selbmann L."/>
        </authorList>
    </citation>
    <scope>NUCLEOTIDE SEQUENCE [LARGE SCALE GENOMIC DNA]</scope>
    <source>
        <strain evidence="1 2">CCFEE 5885</strain>
    </source>
</reference>
<evidence type="ECO:0000313" key="1">
    <source>
        <dbReference type="EMBL" id="KAK5077531.1"/>
    </source>
</evidence>
<dbReference type="Proteomes" id="UP001345013">
    <property type="component" value="Unassembled WGS sequence"/>
</dbReference>
<organism evidence="1 2">
    <name type="scientific">Lithohypha guttulata</name>
    <dbReference type="NCBI Taxonomy" id="1690604"/>
    <lineage>
        <taxon>Eukaryota</taxon>
        <taxon>Fungi</taxon>
        <taxon>Dikarya</taxon>
        <taxon>Ascomycota</taxon>
        <taxon>Pezizomycotina</taxon>
        <taxon>Eurotiomycetes</taxon>
        <taxon>Chaetothyriomycetidae</taxon>
        <taxon>Chaetothyriales</taxon>
        <taxon>Trichomeriaceae</taxon>
        <taxon>Lithohypha</taxon>
    </lineage>
</organism>
<gene>
    <name evidence="1" type="ORF">LTR24_009561</name>
</gene>
<sequence length="340" mass="38414">MTHLTNKIFNYKPPPRLVSAYWQRGQETLEEAQAALSFFELLFPRVSASSSRSKSVHDTPWKFAHSRGQVLGDSDFAAVIMRTSLALESSLQDLPPWQQAADTTLTRFCSSMGALIAMELSFTDHQPLENIGLFIGHDAFMLFESHVGHLYGHPDLARGRIASALYNDPLVNIKFRKCLWLTGAGNIGGTGKPLHFGQCRYLREWALLEGNIHDFDEERTWIQRQLFPGGNTWPQAADLVKDDGMSIRSVFSSSSFRRFQGVALHLKLGSTPSLRSFLTKSSGRMSLDSHLSWEFEHRLGIADSKVEAALTPAQRAQQDQEAYEKMQTIEEEKGWKRYYA</sequence>
<comment type="caution">
    <text evidence="1">The sequence shown here is derived from an EMBL/GenBank/DDBJ whole genome shotgun (WGS) entry which is preliminary data.</text>
</comment>
<name>A0ABR0JWN8_9EURO</name>
<keyword evidence="2" id="KW-1185">Reference proteome</keyword>
<accession>A0ABR0JWN8</accession>